<accession>A0A344TF58</accession>
<dbReference type="EMBL" id="CP030850">
    <property type="protein sequence ID" value="AXE17279.1"/>
    <property type="molecule type" value="Genomic_DNA"/>
</dbReference>
<reference evidence="3 4" key="1">
    <citation type="submission" date="2018-07" db="EMBL/GenBank/DDBJ databases">
        <title>Genome sequencing of Runella.</title>
        <authorList>
            <person name="Baek M.-G."/>
            <person name="Yi H."/>
        </authorList>
    </citation>
    <scope>NUCLEOTIDE SEQUENCE [LARGE SCALE GENOMIC DNA]</scope>
    <source>
        <strain evidence="3 4">HYN0085</strain>
    </source>
</reference>
<dbReference type="SUPFAM" id="SSF54001">
    <property type="entry name" value="Cysteine proteinases"/>
    <property type="match status" value="1"/>
</dbReference>
<protein>
    <submittedName>
        <fullName evidence="3">Peptidase C1</fullName>
    </submittedName>
</protein>
<feature type="domain" description="Peptidase C1A papain C-terminal" evidence="2">
    <location>
        <begin position="28"/>
        <end position="235"/>
    </location>
</feature>
<organism evidence="3 4">
    <name type="scientific">Runella rosea</name>
    <dbReference type="NCBI Taxonomy" id="2259595"/>
    <lineage>
        <taxon>Bacteria</taxon>
        <taxon>Pseudomonadati</taxon>
        <taxon>Bacteroidota</taxon>
        <taxon>Cytophagia</taxon>
        <taxon>Cytophagales</taxon>
        <taxon>Spirosomataceae</taxon>
        <taxon>Runella</taxon>
    </lineage>
</organism>
<name>A0A344TF58_9BACT</name>
<dbReference type="GO" id="GO:0008234">
    <property type="term" value="F:cysteine-type peptidase activity"/>
    <property type="evidence" value="ECO:0007669"/>
    <property type="project" value="InterPro"/>
</dbReference>
<dbReference type="Proteomes" id="UP000251993">
    <property type="component" value="Chromosome"/>
</dbReference>
<dbReference type="AlphaFoldDB" id="A0A344TF58"/>
<gene>
    <name evidence="3" type="ORF">DR864_05795</name>
</gene>
<dbReference type="RefSeq" id="WP_114066065.1">
    <property type="nucleotide sequence ID" value="NZ_CP030850.1"/>
</dbReference>
<evidence type="ECO:0000256" key="1">
    <source>
        <dbReference type="ARBA" id="ARBA00008455"/>
    </source>
</evidence>
<dbReference type="PANTHER" id="PTHR12411">
    <property type="entry name" value="CYSTEINE PROTEASE FAMILY C1-RELATED"/>
    <property type="match status" value="1"/>
</dbReference>
<keyword evidence="4" id="KW-1185">Reference proteome</keyword>
<evidence type="ECO:0000259" key="2">
    <source>
        <dbReference type="SMART" id="SM00645"/>
    </source>
</evidence>
<sequence length="369" mass="42735">MADRIGGYRIGKMPDDVTQKKIKKNLNLPPKVDLRKFMTSVEMQVGNSCVANSFAGAYEYLAKRTLGDSSDVSRLFIYYNARYFAGEQDEDNGSMMVNAIEGLKEYGACSEDYWPNDNDRITEEPDEDSYNHGANFRIVEAEFIKTDLDLWRQTLAEGYPIAFALNTFKSFDSANRNKGRVIMPKASDEVRETHGWHAMLCVGYSDPDKMFIVRNSWGERWGDGGYCYIPYDYVMHEDYNGHDSWIVKAVENLDFSEDISDDSEESNFYDEDRTYLTDFYIQVEDPEDFAAQLEALCQEYVSEEDEYYFDYETIEDEDGVEYLEITNFEILTDVYEDFLADLDALCDEYAIDGDYEYVLVGAEEEEENE</sequence>
<dbReference type="InterPro" id="IPR013128">
    <property type="entry name" value="Peptidase_C1A"/>
</dbReference>
<dbReference type="Pfam" id="PF00112">
    <property type="entry name" value="Peptidase_C1"/>
    <property type="match status" value="1"/>
</dbReference>
<dbReference type="InterPro" id="IPR038765">
    <property type="entry name" value="Papain-like_cys_pep_sf"/>
</dbReference>
<dbReference type="InterPro" id="IPR000668">
    <property type="entry name" value="Peptidase_C1A_C"/>
</dbReference>
<comment type="similarity">
    <text evidence="1">Belongs to the peptidase C1 family.</text>
</comment>
<evidence type="ECO:0000313" key="3">
    <source>
        <dbReference type="EMBL" id="AXE17279.1"/>
    </source>
</evidence>
<dbReference type="OrthoDB" id="3648721at2"/>
<proteinExistence type="inferred from homology"/>
<dbReference type="GO" id="GO:0006508">
    <property type="term" value="P:proteolysis"/>
    <property type="evidence" value="ECO:0007669"/>
    <property type="project" value="InterPro"/>
</dbReference>
<dbReference type="CDD" id="cd02619">
    <property type="entry name" value="Peptidase_C1"/>
    <property type="match status" value="1"/>
</dbReference>
<dbReference type="KEGG" id="run:DR864_05795"/>
<dbReference type="SMART" id="SM00645">
    <property type="entry name" value="Pept_C1"/>
    <property type="match status" value="1"/>
</dbReference>
<evidence type="ECO:0000313" key="4">
    <source>
        <dbReference type="Proteomes" id="UP000251993"/>
    </source>
</evidence>
<dbReference type="Gene3D" id="3.90.70.10">
    <property type="entry name" value="Cysteine proteinases"/>
    <property type="match status" value="1"/>
</dbReference>